<gene>
    <name evidence="2" type="ORF">AMST5_00701</name>
</gene>
<feature type="region of interest" description="Disordered" evidence="1">
    <location>
        <begin position="132"/>
        <end position="165"/>
    </location>
</feature>
<evidence type="ECO:0000256" key="1">
    <source>
        <dbReference type="SAM" id="MobiDB-lite"/>
    </source>
</evidence>
<protein>
    <submittedName>
        <fullName evidence="2">Uncharacterized protein</fullName>
    </submittedName>
</protein>
<name>A0AA48RD19_9ZZZZ</name>
<dbReference type="AlphaFoldDB" id="A0AA48RD19"/>
<sequence>MRGNAPTVDVSAGRFALAGSNWGTEALRDGERNYCAFGFFPRLVGRAGAGFWAGRAITGFVAAPRAGLRFWAPVVFLTLGEPDGTCAARVAWGGAGAAAGVCTGSSATGGRASDISDVTVAGATGAGEGKGIEAGAGSFSATGGGAGKGGEGREDGGGEGGEVATGAGRLVLTSAVFSGACGSGVSDHKTRKPKRVTPATPKRKSLIDTPPPQKRRPTP</sequence>
<evidence type="ECO:0000313" key="2">
    <source>
        <dbReference type="EMBL" id="CAJ0854025.1"/>
    </source>
</evidence>
<feature type="region of interest" description="Disordered" evidence="1">
    <location>
        <begin position="181"/>
        <end position="219"/>
    </location>
</feature>
<reference evidence="2" key="1">
    <citation type="submission" date="2023-07" db="EMBL/GenBank/DDBJ databases">
        <authorList>
            <person name="Pelsma A.J. K."/>
        </authorList>
    </citation>
    <scope>NUCLEOTIDE SEQUENCE</scope>
</reference>
<dbReference type="EMBL" id="OY288114">
    <property type="protein sequence ID" value="CAJ0854025.1"/>
    <property type="molecule type" value="Genomic_DNA"/>
</dbReference>
<proteinExistence type="predicted"/>
<organism evidence="2">
    <name type="scientific">freshwater sediment metagenome</name>
    <dbReference type="NCBI Taxonomy" id="556182"/>
    <lineage>
        <taxon>unclassified sequences</taxon>
        <taxon>metagenomes</taxon>
        <taxon>ecological metagenomes</taxon>
    </lineage>
</organism>
<accession>A0AA48RD19</accession>